<keyword evidence="2" id="KW-1133">Transmembrane helix</keyword>
<keyword evidence="5" id="KW-1185">Reference proteome</keyword>
<evidence type="ECO:0000313" key="5">
    <source>
        <dbReference type="Proteomes" id="UP001501676"/>
    </source>
</evidence>
<keyword evidence="2" id="KW-0812">Transmembrane</keyword>
<dbReference type="RefSeq" id="WP_345727200.1">
    <property type="nucleotide sequence ID" value="NZ_BAAAYN010000008.1"/>
</dbReference>
<comment type="caution">
    <text evidence="4">The sequence shown here is derived from an EMBL/GenBank/DDBJ whole genome shotgun (WGS) entry which is preliminary data.</text>
</comment>
<gene>
    <name evidence="4" type="ORF">GCM10020369_14400</name>
</gene>
<dbReference type="PANTHER" id="PTHR43662:SF3">
    <property type="entry name" value="DOMAIN PROTEIN, PUTATIVE (AFU_ORTHOLOGUE AFUA_6G11970)-RELATED"/>
    <property type="match status" value="1"/>
</dbReference>
<name>A0ABP6STW3_9ACTN</name>
<dbReference type="InterPro" id="IPR018535">
    <property type="entry name" value="DUF1996"/>
</dbReference>
<feature type="compositionally biased region" description="Low complexity" evidence="1">
    <location>
        <begin position="66"/>
        <end position="110"/>
    </location>
</feature>
<feature type="region of interest" description="Disordered" evidence="1">
    <location>
        <begin position="38"/>
        <end position="152"/>
    </location>
</feature>
<organism evidence="4 5">
    <name type="scientific">Cryptosporangium minutisporangium</name>
    <dbReference type="NCBI Taxonomy" id="113569"/>
    <lineage>
        <taxon>Bacteria</taxon>
        <taxon>Bacillati</taxon>
        <taxon>Actinomycetota</taxon>
        <taxon>Actinomycetes</taxon>
        <taxon>Cryptosporangiales</taxon>
        <taxon>Cryptosporangiaceae</taxon>
        <taxon>Cryptosporangium</taxon>
    </lineage>
</organism>
<keyword evidence="2" id="KW-0472">Membrane</keyword>
<feature type="compositionally biased region" description="Acidic residues" evidence="1">
    <location>
        <begin position="111"/>
        <end position="129"/>
    </location>
</feature>
<proteinExistence type="predicted"/>
<reference evidence="5" key="1">
    <citation type="journal article" date="2019" name="Int. J. Syst. Evol. Microbiol.">
        <title>The Global Catalogue of Microorganisms (GCM) 10K type strain sequencing project: providing services to taxonomists for standard genome sequencing and annotation.</title>
        <authorList>
            <consortium name="The Broad Institute Genomics Platform"/>
            <consortium name="The Broad Institute Genome Sequencing Center for Infectious Disease"/>
            <person name="Wu L."/>
            <person name="Ma J."/>
        </authorList>
    </citation>
    <scope>NUCLEOTIDE SEQUENCE [LARGE SCALE GENOMIC DNA]</scope>
    <source>
        <strain evidence="5">JCM 9458</strain>
    </source>
</reference>
<accession>A0ABP6STW3</accession>
<dbReference type="EMBL" id="BAAAYN010000008">
    <property type="protein sequence ID" value="GAA3384492.1"/>
    <property type="molecule type" value="Genomic_DNA"/>
</dbReference>
<feature type="transmembrane region" description="Helical" evidence="2">
    <location>
        <begin position="20"/>
        <end position="41"/>
    </location>
</feature>
<protein>
    <recommendedName>
        <fullName evidence="3">DUF1996 domain-containing protein</fullName>
    </recommendedName>
</protein>
<evidence type="ECO:0000256" key="2">
    <source>
        <dbReference type="SAM" id="Phobius"/>
    </source>
</evidence>
<feature type="compositionally biased region" description="Basic and acidic residues" evidence="1">
    <location>
        <begin position="42"/>
        <end position="51"/>
    </location>
</feature>
<dbReference type="PANTHER" id="PTHR43662">
    <property type="match status" value="1"/>
</dbReference>
<evidence type="ECO:0000259" key="3">
    <source>
        <dbReference type="Pfam" id="PF09362"/>
    </source>
</evidence>
<dbReference type="Pfam" id="PF09362">
    <property type="entry name" value="DUF1996"/>
    <property type="match status" value="1"/>
</dbReference>
<evidence type="ECO:0000256" key="1">
    <source>
        <dbReference type="SAM" id="MobiDB-lite"/>
    </source>
</evidence>
<feature type="domain" description="DUF1996" evidence="3">
    <location>
        <begin position="171"/>
        <end position="391"/>
    </location>
</feature>
<sequence length="411" mass="44210">MTGPKRHKRPPNQFRRRSLIIMAVFTTMVVALGVGTASAGLRGDRDGRDGWRNSSGRHGHNNGSQSADPSATTSADPSATTSGEPGETASADPSDTASADPSATDPGQSEEPGEGEETEAPDNGIDETDYINIRQVPTTRAPRFARSGSRGSFNSIRCTLQDRHNSDNFIAAPGVVNAAHHVHDYVGNTTTDANSTDESLAAGGTTCNQGDKSAYFWPVYRDVTQETTARFPGELEEDLNTGALLKPRFTIRFEGNPRAKVAAMPQNIRVLAGDAKAPVNGGANQKSAFTCQGFTNRISVDKYTLCPNGRGFTHISEFPSCWDGKNTDSANHRTHIVYPDAAGNCPASNPVVVPKLVITLTYNVKPGPTFRLDSFPESTHEPSSSHNDFFNLIPQNVMNRMVQCINTGRRC</sequence>
<evidence type="ECO:0000313" key="4">
    <source>
        <dbReference type="EMBL" id="GAA3384492.1"/>
    </source>
</evidence>
<dbReference type="Proteomes" id="UP001501676">
    <property type="component" value="Unassembled WGS sequence"/>
</dbReference>